<proteinExistence type="inferred from homology"/>
<name>A0A9P9WL36_9PEZI</name>
<evidence type="ECO:0008006" key="9">
    <source>
        <dbReference type="Google" id="ProtNLM"/>
    </source>
</evidence>
<organism evidence="7 8">
    <name type="scientific">Neoarthrinium moseri</name>
    <dbReference type="NCBI Taxonomy" id="1658444"/>
    <lineage>
        <taxon>Eukaryota</taxon>
        <taxon>Fungi</taxon>
        <taxon>Dikarya</taxon>
        <taxon>Ascomycota</taxon>
        <taxon>Pezizomycotina</taxon>
        <taxon>Sordariomycetes</taxon>
        <taxon>Xylariomycetidae</taxon>
        <taxon>Amphisphaeriales</taxon>
        <taxon>Apiosporaceae</taxon>
        <taxon>Neoarthrinium</taxon>
    </lineage>
</organism>
<evidence type="ECO:0000256" key="5">
    <source>
        <dbReference type="ARBA" id="ARBA00023004"/>
    </source>
</evidence>
<comment type="similarity">
    <text evidence="2">Belongs to the cytochrome P450 family.</text>
</comment>
<comment type="caution">
    <text evidence="7">The sequence shown here is derived from an EMBL/GenBank/DDBJ whole genome shotgun (WGS) entry which is preliminary data.</text>
</comment>
<keyword evidence="4" id="KW-0479">Metal-binding</keyword>
<evidence type="ECO:0000256" key="3">
    <source>
        <dbReference type="ARBA" id="ARBA00022617"/>
    </source>
</evidence>
<dbReference type="GO" id="GO:0016705">
    <property type="term" value="F:oxidoreductase activity, acting on paired donors, with incorporation or reduction of molecular oxygen"/>
    <property type="evidence" value="ECO:0007669"/>
    <property type="project" value="InterPro"/>
</dbReference>
<dbReference type="AlphaFoldDB" id="A0A9P9WL36"/>
<dbReference type="SUPFAM" id="SSF48264">
    <property type="entry name" value="Cytochrome P450"/>
    <property type="match status" value="1"/>
</dbReference>
<feature type="chain" id="PRO_5040177649" description="Cytochrome P450" evidence="6">
    <location>
        <begin position="19"/>
        <end position="470"/>
    </location>
</feature>
<protein>
    <recommendedName>
        <fullName evidence="9">Cytochrome P450</fullName>
    </recommendedName>
</protein>
<dbReference type="GO" id="GO:0004497">
    <property type="term" value="F:monooxygenase activity"/>
    <property type="evidence" value="ECO:0007669"/>
    <property type="project" value="InterPro"/>
</dbReference>
<evidence type="ECO:0000256" key="6">
    <source>
        <dbReference type="SAM" id="SignalP"/>
    </source>
</evidence>
<dbReference type="InterPro" id="IPR001128">
    <property type="entry name" value="Cyt_P450"/>
</dbReference>
<evidence type="ECO:0000256" key="1">
    <source>
        <dbReference type="ARBA" id="ARBA00001971"/>
    </source>
</evidence>
<dbReference type="PANTHER" id="PTHR24305:SF232">
    <property type="entry name" value="P450, PUTATIVE (EUROFUNG)-RELATED"/>
    <property type="match status" value="1"/>
</dbReference>
<comment type="cofactor">
    <cofactor evidence="1">
        <name>heme</name>
        <dbReference type="ChEBI" id="CHEBI:30413"/>
    </cofactor>
</comment>
<sequence length="470" mass="51920">MPSLVLLSVLAVVALSLAVAFYRVTLHPLARIPGPGIAAVTSFWQAHHVRNGHMRELAKTLHKTYGPVVRVGPNEVWFDSKEAVDVIYETNKERYRFQRRSLGPVYSIANVKKYEAVVDAVLDRFVGKLKTFNGKVEVDLAEWMHILALETLGSVVLDWSPGQIEAGSDEGMLSGTCTTWKACSVLGLFSPIVMVGGLVSPLKYLFPVLAGLVPLLGPGGDGHWRVIGEIISRRLREGSPQGRRPEGDICDDIFYMRLKKSEFTRADHVGMLFQNFTAGHDTIGAVMTAALALSCTDSRTQSEIKKELIDATNPTLFDNTKLLKYTQACIKESQRLYPVISMSLMRAVPWTGLNLHGYYFPPGTTVGCNPTAYHHNTAVFGENAGSFNPDRWLGSPEAHVNLDHAALTWGGANRRCPGQHLAQLICSKAFARLMKDFDIRVERPDDRDIPFYFLATMTGIIGDFAKAKMA</sequence>
<accession>A0A9P9WL36</accession>
<dbReference type="GO" id="GO:0005506">
    <property type="term" value="F:iron ion binding"/>
    <property type="evidence" value="ECO:0007669"/>
    <property type="project" value="InterPro"/>
</dbReference>
<evidence type="ECO:0000313" key="7">
    <source>
        <dbReference type="EMBL" id="KAI1868345.1"/>
    </source>
</evidence>
<dbReference type="Proteomes" id="UP000829685">
    <property type="component" value="Unassembled WGS sequence"/>
</dbReference>
<keyword evidence="8" id="KW-1185">Reference proteome</keyword>
<evidence type="ECO:0000313" key="8">
    <source>
        <dbReference type="Proteomes" id="UP000829685"/>
    </source>
</evidence>
<dbReference type="InterPro" id="IPR036396">
    <property type="entry name" value="Cyt_P450_sf"/>
</dbReference>
<gene>
    <name evidence="7" type="ORF">JX265_007168</name>
</gene>
<dbReference type="Gene3D" id="1.10.630.10">
    <property type="entry name" value="Cytochrome P450"/>
    <property type="match status" value="1"/>
</dbReference>
<keyword evidence="5" id="KW-0408">Iron</keyword>
<dbReference type="InterPro" id="IPR050121">
    <property type="entry name" value="Cytochrome_P450_monoxygenase"/>
</dbReference>
<evidence type="ECO:0000256" key="4">
    <source>
        <dbReference type="ARBA" id="ARBA00022723"/>
    </source>
</evidence>
<keyword evidence="3" id="KW-0349">Heme</keyword>
<evidence type="ECO:0000256" key="2">
    <source>
        <dbReference type="ARBA" id="ARBA00010617"/>
    </source>
</evidence>
<dbReference type="EMBL" id="JAFIMR010000017">
    <property type="protein sequence ID" value="KAI1868345.1"/>
    <property type="molecule type" value="Genomic_DNA"/>
</dbReference>
<keyword evidence="6" id="KW-0732">Signal</keyword>
<reference evidence="7" key="1">
    <citation type="submission" date="2021-03" db="EMBL/GenBank/DDBJ databases">
        <title>Revisited historic fungal species revealed as producer of novel bioactive compounds through whole genome sequencing and comparative genomics.</title>
        <authorList>
            <person name="Vignolle G.A."/>
            <person name="Hochenegger N."/>
            <person name="Mach R.L."/>
            <person name="Mach-Aigner A.R."/>
            <person name="Javad Rahimi M."/>
            <person name="Salim K.A."/>
            <person name="Chan C.M."/>
            <person name="Lim L.B.L."/>
            <person name="Cai F."/>
            <person name="Druzhinina I.S."/>
            <person name="U'Ren J.M."/>
            <person name="Derntl C."/>
        </authorList>
    </citation>
    <scope>NUCLEOTIDE SEQUENCE</scope>
    <source>
        <strain evidence="7">TUCIM 5799</strain>
    </source>
</reference>
<dbReference type="PANTHER" id="PTHR24305">
    <property type="entry name" value="CYTOCHROME P450"/>
    <property type="match status" value="1"/>
</dbReference>
<dbReference type="GO" id="GO:0020037">
    <property type="term" value="F:heme binding"/>
    <property type="evidence" value="ECO:0007669"/>
    <property type="project" value="InterPro"/>
</dbReference>
<feature type="signal peptide" evidence="6">
    <location>
        <begin position="1"/>
        <end position="18"/>
    </location>
</feature>
<dbReference type="Pfam" id="PF00067">
    <property type="entry name" value="p450"/>
    <property type="match status" value="1"/>
</dbReference>